<accession>A0A6J4I9B4</accession>
<name>A0A6J4I9B4_9ACTN</name>
<feature type="region of interest" description="Disordered" evidence="1">
    <location>
        <begin position="20"/>
        <end position="79"/>
    </location>
</feature>
<sequence length="266" mass="28276">GKTSRRQRERQRASCLACRAPGRGRRKGPGLAGVGVDLPTGIHLPQGLHRQPEEPVVRGDEQPHLPPAPGEGEAPRGQGQLHAVPGRALVLPLPAAHRHRHLPDVLLPAHHRTGLGRHRDAGDVDHLRPPRAQHAPMGRAPHGALCVPAHVQGLLPRGVQAAPGVQLGHRGDPADPHPAAVLHRLPAALGPARSLGGHRGHEHDGVHTSLRIAGEIRAAGRGGDRRGDPPAMVCAPRVDVAVRDRDLHGHPLLARPQGRRHLRAIV</sequence>
<organism evidence="2">
    <name type="scientific">uncultured Acidimicrobiales bacterium</name>
    <dbReference type="NCBI Taxonomy" id="310071"/>
    <lineage>
        <taxon>Bacteria</taxon>
        <taxon>Bacillati</taxon>
        <taxon>Actinomycetota</taxon>
        <taxon>Acidimicrobiia</taxon>
        <taxon>Acidimicrobiales</taxon>
        <taxon>environmental samples</taxon>
    </lineage>
</organism>
<feature type="compositionally biased region" description="Basic and acidic residues" evidence="1">
    <location>
        <begin position="50"/>
        <end position="63"/>
    </location>
</feature>
<gene>
    <name evidence="2" type="ORF">AVDCRST_MAG10-1823</name>
</gene>
<feature type="non-terminal residue" evidence="2">
    <location>
        <position position="1"/>
    </location>
</feature>
<evidence type="ECO:0000256" key="1">
    <source>
        <dbReference type="SAM" id="MobiDB-lite"/>
    </source>
</evidence>
<feature type="non-terminal residue" evidence="2">
    <location>
        <position position="266"/>
    </location>
</feature>
<dbReference type="AlphaFoldDB" id="A0A6J4I9B4"/>
<feature type="compositionally biased region" description="Low complexity" evidence="1">
    <location>
        <begin position="70"/>
        <end position="79"/>
    </location>
</feature>
<reference evidence="2" key="1">
    <citation type="submission" date="2020-02" db="EMBL/GenBank/DDBJ databases">
        <authorList>
            <person name="Meier V. D."/>
        </authorList>
    </citation>
    <scope>NUCLEOTIDE SEQUENCE</scope>
    <source>
        <strain evidence="2">AVDCRST_MAG10</strain>
    </source>
</reference>
<evidence type="ECO:0000313" key="2">
    <source>
        <dbReference type="EMBL" id="CAA9243823.1"/>
    </source>
</evidence>
<proteinExistence type="predicted"/>
<dbReference type="EMBL" id="CADCTB010000114">
    <property type="protein sequence ID" value="CAA9243823.1"/>
    <property type="molecule type" value="Genomic_DNA"/>
</dbReference>
<protein>
    <submittedName>
        <fullName evidence="2">Cytochrome b/b6-like</fullName>
    </submittedName>
</protein>